<evidence type="ECO:0000256" key="1">
    <source>
        <dbReference type="ARBA" id="ARBA00004651"/>
    </source>
</evidence>
<dbReference type="GO" id="GO:0005886">
    <property type="term" value="C:plasma membrane"/>
    <property type="evidence" value="ECO:0007669"/>
    <property type="project" value="UniProtKB-SubCell"/>
</dbReference>
<comment type="similarity">
    <text evidence="2">Belongs to the UPF0702 family.</text>
</comment>
<keyword evidence="3" id="KW-1003">Cell membrane</keyword>
<proteinExistence type="inferred from homology"/>
<keyword evidence="4 7" id="KW-0812">Transmembrane</keyword>
<dbReference type="AlphaFoldDB" id="I8AIL1"/>
<evidence type="ECO:0000313" key="9">
    <source>
        <dbReference type="EMBL" id="EIT85314.1"/>
    </source>
</evidence>
<evidence type="ECO:0000256" key="6">
    <source>
        <dbReference type="ARBA" id="ARBA00023136"/>
    </source>
</evidence>
<reference evidence="9 10" key="1">
    <citation type="journal article" date="2012" name="J. Bacteriol.">
        <title>Genome of Bacillus macauensis ZFHKF-1, a Long-Chain-Forming Bacterium.</title>
        <authorList>
            <person name="Cai L."/>
            <person name="Zhang T."/>
        </authorList>
    </citation>
    <scope>NUCLEOTIDE SEQUENCE [LARGE SCALE GENOMIC DNA]</scope>
    <source>
        <strain evidence="9 10">ZFHKF-1</strain>
    </source>
</reference>
<feature type="transmembrane region" description="Helical" evidence="7">
    <location>
        <begin position="63"/>
        <end position="82"/>
    </location>
</feature>
<dbReference type="PANTHER" id="PTHR34582">
    <property type="entry name" value="UPF0702 TRANSMEMBRANE PROTEIN YCAP"/>
    <property type="match status" value="1"/>
</dbReference>
<protein>
    <recommendedName>
        <fullName evidence="8">YetF C-terminal domain-containing protein</fullName>
    </recommendedName>
</protein>
<accession>I8AIL1</accession>
<sequence length="221" mass="25292">MEYYTIIYRTLFIYLILLGIFRMMGKREIGQLSVLDFIVFIMIAEMAVISIENPEEPMLKHLTGIFVMFVIQIIFSLLSLWSKKFRELADGKPTILIEKGKVNDYEMKMSRYNFDDLLSQLRENNVKSIADVEFGILETTGKLSVITKEESSPPKQKNAASLVFPVVLDGNIQEEHLTKLGFTPLWLRQQLKKIGVTDLKSIAICTVDGNGSLYVDQKDKK</sequence>
<dbReference type="Gene3D" id="3.30.240.20">
    <property type="entry name" value="bsu07140 like domains"/>
    <property type="match status" value="2"/>
</dbReference>
<name>I8AIL1_9BACL</name>
<feature type="domain" description="YetF C-terminal" evidence="8">
    <location>
        <begin position="81"/>
        <end position="207"/>
    </location>
</feature>
<comment type="subcellular location">
    <subcellularLocation>
        <location evidence="1">Cell membrane</location>
        <topology evidence="1">Multi-pass membrane protein</topology>
    </subcellularLocation>
</comment>
<keyword evidence="10" id="KW-1185">Reference proteome</keyword>
<keyword evidence="6 7" id="KW-0472">Membrane</keyword>
<feature type="transmembrane region" description="Helical" evidence="7">
    <location>
        <begin position="6"/>
        <end position="25"/>
    </location>
</feature>
<dbReference type="OrthoDB" id="1682423at2"/>
<dbReference type="STRING" id="1196324.A374_11240"/>
<gene>
    <name evidence="9" type="ORF">A374_11240</name>
</gene>
<dbReference type="Pfam" id="PF04239">
    <property type="entry name" value="DUF421"/>
    <property type="match status" value="1"/>
</dbReference>
<evidence type="ECO:0000313" key="10">
    <source>
        <dbReference type="Proteomes" id="UP000004080"/>
    </source>
</evidence>
<dbReference type="PATRIC" id="fig|1196324.3.peg.2308"/>
<comment type="caution">
    <text evidence="9">The sequence shown here is derived from an EMBL/GenBank/DDBJ whole genome shotgun (WGS) entry which is preliminary data.</text>
</comment>
<evidence type="ECO:0000256" key="4">
    <source>
        <dbReference type="ARBA" id="ARBA00022692"/>
    </source>
</evidence>
<dbReference type="RefSeq" id="WP_007202332.1">
    <property type="nucleotide sequence ID" value="NZ_AKKV01000026.1"/>
</dbReference>
<evidence type="ECO:0000256" key="2">
    <source>
        <dbReference type="ARBA" id="ARBA00006448"/>
    </source>
</evidence>
<keyword evidence="5 7" id="KW-1133">Transmembrane helix</keyword>
<dbReference type="PANTHER" id="PTHR34582:SF6">
    <property type="entry name" value="UPF0702 TRANSMEMBRANE PROTEIN YCAP"/>
    <property type="match status" value="1"/>
</dbReference>
<dbReference type="InterPro" id="IPR023090">
    <property type="entry name" value="UPF0702_alpha/beta_dom_sf"/>
</dbReference>
<evidence type="ECO:0000256" key="5">
    <source>
        <dbReference type="ARBA" id="ARBA00022989"/>
    </source>
</evidence>
<evidence type="ECO:0000259" key="8">
    <source>
        <dbReference type="Pfam" id="PF04239"/>
    </source>
</evidence>
<dbReference type="EMBL" id="AKKV01000026">
    <property type="protein sequence ID" value="EIT85314.1"/>
    <property type="molecule type" value="Genomic_DNA"/>
</dbReference>
<evidence type="ECO:0000256" key="3">
    <source>
        <dbReference type="ARBA" id="ARBA00022475"/>
    </source>
</evidence>
<evidence type="ECO:0000256" key="7">
    <source>
        <dbReference type="SAM" id="Phobius"/>
    </source>
</evidence>
<dbReference type="eggNOG" id="COG2323">
    <property type="taxonomic scope" value="Bacteria"/>
</dbReference>
<dbReference type="Proteomes" id="UP000004080">
    <property type="component" value="Unassembled WGS sequence"/>
</dbReference>
<organism evidence="9 10">
    <name type="scientific">Fictibacillus macauensis ZFHKF-1</name>
    <dbReference type="NCBI Taxonomy" id="1196324"/>
    <lineage>
        <taxon>Bacteria</taxon>
        <taxon>Bacillati</taxon>
        <taxon>Bacillota</taxon>
        <taxon>Bacilli</taxon>
        <taxon>Bacillales</taxon>
        <taxon>Fictibacillaceae</taxon>
        <taxon>Fictibacillus</taxon>
    </lineage>
</organism>
<feature type="transmembrane region" description="Helical" evidence="7">
    <location>
        <begin position="32"/>
        <end position="51"/>
    </location>
</feature>
<dbReference type="InterPro" id="IPR007353">
    <property type="entry name" value="DUF421"/>
</dbReference>